<dbReference type="GO" id="GO:0005886">
    <property type="term" value="C:plasma membrane"/>
    <property type="evidence" value="ECO:0007669"/>
    <property type="project" value="UniProtKB-SubCell"/>
</dbReference>
<keyword evidence="5 6" id="KW-0472">Membrane</keyword>
<keyword evidence="3 6" id="KW-0812">Transmembrane</keyword>
<accession>A0A220UPZ7</accession>
<proteinExistence type="predicted"/>
<dbReference type="Proteomes" id="UP000198367">
    <property type="component" value="Chromosome"/>
</dbReference>
<feature type="transmembrane region" description="Helical" evidence="6">
    <location>
        <begin position="65"/>
        <end position="86"/>
    </location>
</feature>
<evidence type="ECO:0000313" key="7">
    <source>
        <dbReference type="EMBL" id="ASK70294.1"/>
    </source>
</evidence>
<gene>
    <name evidence="7" type="ORF">CF168_16360</name>
</gene>
<organism evidence="7 8">
    <name type="scientific">Shewanella bicestrii</name>
    <dbReference type="NCBI Taxonomy" id="2018305"/>
    <lineage>
        <taxon>Bacteria</taxon>
        <taxon>Pseudomonadati</taxon>
        <taxon>Pseudomonadota</taxon>
        <taxon>Gammaproteobacteria</taxon>
        <taxon>Alteromonadales</taxon>
        <taxon>Shewanellaceae</taxon>
        <taxon>Shewanella</taxon>
    </lineage>
</organism>
<comment type="subcellular location">
    <subcellularLocation>
        <location evidence="1">Cell membrane</location>
        <topology evidence="1">Multi-pass membrane protein</topology>
    </subcellularLocation>
</comment>
<evidence type="ECO:0000256" key="3">
    <source>
        <dbReference type="ARBA" id="ARBA00022692"/>
    </source>
</evidence>
<feature type="transmembrane region" description="Helical" evidence="6">
    <location>
        <begin position="98"/>
        <end position="121"/>
    </location>
</feature>
<evidence type="ECO:0000313" key="8">
    <source>
        <dbReference type="Proteomes" id="UP000198367"/>
    </source>
</evidence>
<reference evidence="7 8" key="1">
    <citation type="submission" date="2017-07" db="EMBL/GenBank/DDBJ databases">
        <title>Phenotypical and genomic characterization of a clinical isolate of Shewanella bicestrii sp. nov. producing an extended-spectrum beta-lactamase and a new oxacillinase variant.</title>
        <authorList>
            <person name="Jousset A.B."/>
            <person name="Bonnin R.A."/>
            <person name="Girlich D."/>
            <person name="Dabos L."/>
            <person name="Potron A."/>
            <person name="Dortet L."/>
            <person name="Glaser P."/>
            <person name="Naas T."/>
        </authorList>
    </citation>
    <scope>NUCLEOTIDE SEQUENCE [LARGE SCALE GENOMIC DNA]</scope>
    <source>
        <strain evidence="7 8">JAB-1</strain>
    </source>
</reference>
<dbReference type="InterPro" id="IPR005538">
    <property type="entry name" value="LrgA/CidA"/>
</dbReference>
<dbReference type="PANTHER" id="PTHR33931">
    <property type="entry name" value="HOLIN-LIKE PROTEIN CIDA-RELATED"/>
    <property type="match status" value="1"/>
</dbReference>
<protein>
    <submittedName>
        <fullName evidence="7">Murein hydrolase transporter LrgA</fullName>
    </submittedName>
</protein>
<evidence type="ECO:0000256" key="5">
    <source>
        <dbReference type="ARBA" id="ARBA00023136"/>
    </source>
</evidence>
<dbReference type="RefSeq" id="WP_089068356.1">
    <property type="nucleotide sequence ID" value="NZ_CP022358.1"/>
</dbReference>
<dbReference type="KEGG" id="sbj:CF168_16360"/>
<dbReference type="PANTHER" id="PTHR33931:SF2">
    <property type="entry name" value="HOLIN-LIKE PROTEIN CIDA"/>
    <property type="match status" value="1"/>
</dbReference>
<keyword evidence="2" id="KW-1003">Cell membrane</keyword>
<evidence type="ECO:0000256" key="4">
    <source>
        <dbReference type="ARBA" id="ARBA00022989"/>
    </source>
</evidence>
<dbReference type="EMBL" id="CP022358">
    <property type="protein sequence ID" value="ASK70294.1"/>
    <property type="molecule type" value="Genomic_DNA"/>
</dbReference>
<keyword evidence="8" id="KW-1185">Reference proteome</keyword>
<feature type="transmembrane region" description="Helical" evidence="6">
    <location>
        <begin position="40"/>
        <end position="58"/>
    </location>
</feature>
<sequence length="144" mass="16003">MSFLQAAIRRCRHGALLLTQIGLFCLLSFACHWFATWAHLPVPGSVLGLGILLILLATKLIPENAVQLGAAWLIGELLLFFIPPVISVIKYEGLFEQYGVNILFTLVMGSVCVMVGTGFVVDRVFRFERQLNIKKHARRHAKAA</sequence>
<dbReference type="AlphaFoldDB" id="A0A220UPZ7"/>
<evidence type="ECO:0000256" key="1">
    <source>
        <dbReference type="ARBA" id="ARBA00004651"/>
    </source>
</evidence>
<evidence type="ECO:0000256" key="2">
    <source>
        <dbReference type="ARBA" id="ARBA00022475"/>
    </source>
</evidence>
<keyword evidence="7" id="KW-0378">Hydrolase</keyword>
<evidence type="ECO:0000256" key="6">
    <source>
        <dbReference type="SAM" id="Phobius"/>
    </source>
</evidence>
<dbReference type="Pfam" id="PF03788">
    <property type="entry name" value="LrgA"/>
    <property type="match status" value="1"/>
</dbReference>
<name>A0A220UPZ7_9GAMM</name>
<dbReference type="GO" id="GO:0016787">
    <property type="term" value="F:hydrolase activity"/>
    <property type="evidence" value="ECO:0007669"/>
    <property type="project" value="UniProtKB-KW"/>
</dbReference>
<keyword evidence="4 6" id="KW-1133">Transmembrane helix</keyword>